<proteinExistence type="predicted"/>
<comment type="caution">
    <text evidence="1">The sequence shown here is derived from an EMBL/GenBank/DDBJ whole genome shotgun (WGS) entry which is preliminary data.</text>
</comment>
<protein>
    <recommendedName>
        <fullName evidence="3">Transposase</fullName>
    </recommendedName>
</protein>
<keyword evidence="2" id="KW-1185">Reference proteome</keyword>
<dbReference type="Proteomes" id="UP001244552">
    <property type="component" value="Unassembled WGS sequence"/>
</dbReference>
<dbReference type="EMBL" id="JAUSVU010000050">
    <property type="protein sequence ID" value="MDQ0537439.1"/>
    <property type="molecule type" value="Genomic_DNA"/>
</dbReference>
<name>A0ABU0MVT1_9PROT</name>
<organism evidence="1 2">
    <name type="scientific">Azospirillum picis</name>
    <dbReference type="NCBI Taxonomy" id="488438"/>
    <lineage>
        <taxon>Bacteria</taxon>
        <taxon>Pseudomonadati</taxon>
        <taxon>Pseudomonadota</taxon>
        <taxon>Alphaproteobacteria</taxon>
        <taxon>Rhodospirillales</taxon>
        <taxon>Azospirillaceae</taxon>
        <taxon>Azospirillum</taxon>
    </lineage>
</organism>
<accession>A0ABU0MVT1</accession>
<evidence type="ECO:0008006" key="3">
    <source>
        <dbReference type="Google" id="ProtNLM"/>
    </source>
</evidence>
<evidence type="ECO:0000313" key="2">
    <source>
        <dbReference type="Proteomes" id="UP001244552"/>
    </source>
</evidence>
<sequence>MSCSEGVEVVKRIAQRVWILASLVPE</sequence>
<reference evidence="1 2" key="1">
    <citation type="submission" date="2023-07" db="EMBL/GenBank/DDBJ databases">
        <title>Genomic Encyclopedia of Type Strains, Phase IV (KMG-IV): sequencing the most valuable type-strain genomes for metagenomic binning, comparative biology and taxonomic classification.</title>
        <authorList>
            <person name="Goeker M."/>
        </authorList>
    </citation>
    <scope>NUCLEOTIDE SEQUENCE [LARGE SCALE GENOMIC DNA]</scope>
    <source>
        <strain evidence="1 2">DSM 19922</strain>
    </source>
</reference>
<evidence type="ECO:0000313" key="1">
    <source>
        <dbReference type="EMBL" id="MDQ0537439.1"/>
    </source>
</evidence>
<gene>
    <name evidence="1" type="ORF">QO018_006344</name>
</gene>